<reference evidence="2" key="1">
    <citation type="submission" date="2020-02" db="EMBL/GenBank/DDBJ databases">
        <authorList>
            <person name="Ashton P.M."/>
            <person name="Dallman T."/>
            <person name="Nair S."/>
            <person name="De Pinna E."/>
            <person name="Peters T."/>
            <person name="Grant K."/>
        </authorList>
    </citation>
    <scope>NUCLEOTIDE SEQUENCE</scope>
    <source>
        <strain evidence="2">93335</strain>
    </source>
</reference>
<proteinExistence type="predicted"/>
<dbReference type="AlphaFoldDB" id="A0AAN3KXA9"/>
<comment type="caution">
    <text evidence="2">The sequence shown here is derived from an EMBL/GenBank/DDBJ whole genome shotgun (WGS) entry which is preliminary data.</text>
</comment>
<keyword evidence="1" id="KW-0812">Transmembrane</keyword>
<evidence type="ECO:0000256" key="1">
    <source>
        <dbReference type="SAM" id="Phobius"/>
    </source>
</evidence>
<name>A0AAN3KXA9_ECOLX</name>
<feature type="transmembrane region" description="Helical" evidence="1">
    <location>
        <begin position="116"/>
        <end position="139"/>
    </location>
</feature>
<sequence>MMTWIYAAVASACVLSYWIFCRKNALKHQAKAVEMLSTFLNDENLSDKEKNKMYLNYKLMRMWFALPLMLIASPFIIVFYLASSKNKPEDIIKENSEEFDRFFAVLMQMYMAKNPIISMISMTLFGFILAIFLVIGSVLNKASKIPNYTMLLSGVITKIVALKLKEKHAH</sequence>
<evidence type="ECO:0000313" key="2">
    <source>
        <dbReference type="EMBL" id="EFJ6483776.1"/>
    </source>
</evidence>
<evidence type="ECO:0000313" key="3">
    <source>
        <dbReference type="Proteomes" id="UP000711811"/>
    </source>
</evidence>
<organism evidence="2 3">
    <name type="scientific">Escherichia coli</name>
    <dbReference type="NCBI Taxonomy" id="562"/>
    <lineage>
        <taxon>Bacteria</taxon>
        <taxon>Pseudomonadati</taxon>
        <taxon>Pseudomonadota</taxon>
        <taxon>Gammaproteobacteria</taxon>
        <taxon>Enterobacterales</taxon>
        <taxon>Enterobacteriaceae</taxon>
        <taxon>Escherichia</taxon>
    </lineage>
</organism>
<protein>
    <submittedName>
        <fullName evidence="2">Uncharacterized protein</fullName>
    </submittedName>
</protein>
<feature type="transmembrane region" description="Helical" evidence="1">
    <location>
        <begin position="62"/>
        <end position="82"/>
    </location>
</feature>
<dbReference type="RefSeq" id="WP_032286713.1">
    <property type="nucleotide sequence ID" value="NZ_BFHM01000091.1"/>
</dbReference>
<gene>
    <name evidence="2" type="ORF">A2J79_004183</name>
</gene>
<keyword evidence="1" id="KW-0472">Membrane</keyword>
<accession>A0AAN3KXA9</accession>
<dbReference type="Proteomes" id="UP000711811">
    <property type="component" value="Unassembled WGS sequence"/>
</dbReference>
<dbReference type="EMBL" id="AATCLQ010000042">
    <property type="protein sequence ID" value="EFJ6483776.1"/>
    <property type="molecule type" value="Genomic_DNA"/>
</dbReference>
<keyword evidence="1" id="KW-1133">Transmembrane helix</keyword>